<gene>
    <name evidence="2" type="ORF">AL544_002875</name>
</gene>
<proteinExistence type="predicted"/>
<dbReference type="OrthoDB" id="9789605at2"/>
<protein>
    <submittedName>
        <fullName evidence="2">N-acetyltransferase</fullName>
    </submittedName>
</protein>
<keyword evidence="3" id="KW-1185">Reference proteome</keyword>
<reference evidence="2" key="1">
    <citation type="submission" date="2017-12" db="EMBL/GenBank/DDBJ databases">
        <title>FDA dAtabase for Regulatory Grade micrObial Sequences (FDA-ARGOS): Supporting development and validation of Infectious Disease Dx tests.</title>
        <authorList>
            <person name="Hoffmann M."/>
            <person name="Allard M."/>
            <person name="Evans P."/>
            <person name="Brown E."/>
            <person name="Tallon L.J."/>
            <person name="Sadzewicz L."/>
            <person name="Sengamalay N."/>
            <person name="Ott S."/>
            <person name="Godinez A."/>
            <person name="Nagaraj S."/>
            <person name="Vavikolanu K."/>
            <person name="Aluvathingal J."/>
            <person name="Nadendla S."/>
            <person name="Hobson J."/>
            <person name="Sichtig H."/>
        </authorList>
    </citation>
    <scope>NUCLEOTIDE SEQUENCE [LARGE SCALE GENOMIC DNA]</scope>
    <source>
        <strain evidence="2">FDAARGOS_113</strain>
    </source>
</reference>
<dbReference type="InterPro" id="IPR016181">
    <property type="entry name" value="Acyl_CoA_acyltransferase"/>
</dbReference>
<evidence type="ECO:0000259" key="1">
    <source>
        <dbReference type="PROSITE" id="PS51186"/>
    </source>
</evidence>
<organism evidence="2 3">
    <name type="scientific">Vibrio mimicus</name>
    <dbReference type="NCBI Taxonomy" id="674"/>
    <lineage>
        <taxon>Bacteria</taxon>
        <taxon>Pseudomonadati</taxon>
        <taxon>Pseudomonadota</taxon>
        <taxon>Gammaproteobacteria</taxon>
        <taxon>Vibrionales</taxon>
        <taxon>Vibrionaceae</taxon>
        <taxon>Vibrio</taxon>
    </lineage>
</organism>
<dbReference type="GO" id="GO:0016747">
    <property type="term" value="F:acyltransferase activity, transferring groups other than amino-acyl groups"/>
    <property type="evidence" value="ECO:0007669"/>
    <property type="project" value="InterPro"/>
</dbReference>
<feature type="domain" description="N-acetyltransferase" evidence="1">
    <location>
        <begin position="1"/>
        <end position="148"/>
    </location>
</feature>
<dbReference type="PROSITE" id="PS51186">
    <property type="entry name" value="GNAT"/>
    <property type="match status" value="1"/>
</dbReference>
<name>A0A2J9VJC2_VIBMI</name>
<evidence type="ECO:0000313" key="3">
    <source>
        <dbReference type="Proteomes" id="UP000053748"/>
    </source>
</evidence>
<dbReference type="EMBL" id="LOSJ02000001">
    <property type="protein sequence ID" value="PNM63899.1"/>
    <property type="molecule type" value="Genomic_DNA"/>
</dbReference>
<dbReference type="Proteomes" id="UP000053748">
    <property type="component" value="Unassembled WGS sequence"/>
</dbReference>
<dbReference type="CDD" id="cd04301">
    <property type="entry name" value="NAT_SF"/>
    <property type="match status" value="1"/>
</dbReference>
<dbReference type="InterPro" id="IPR000182">
    <property type="entry name" value="GNAT_dom"/>
</dbReference>
<dbReference type="Pfam" id="PF13673">
    <property type="entry name" value="Acetyltransf_10"/>
    <property type="match status" value="1"/>
</dbReference>
<sequence>MEIQKVVPADLDAVTSLVSEVSRIDIFPLLNAQGKQEFIERVIPDLRAVFDGEKFLALKAVLGGKLLGFGVLRDGNYLTHLFVSNEVQGTGLGRDLLNHLLASAKANEISLRSSVNAVGFYSHNGFVATGDEAEFNGIRFVPMSLVRT</sequence>
<dbReference type="SUPFAM" id="SSF55729">
    <property type="entry name" value="Acyl-CoA N-acyltransferases (Nat)"/>
    <property type="match status" value="1"/>
</dbReference>
<dbReference type="Gene3D" id="3.40.630.30">
    <property type="match status" value="1"/>
</dbReference>
<comment type="caution">
    <text evidence="2">The sequence shown here is derived from an EMBL/GenBank/DDBJ whole genome shotgun (WGS) entry which is preliminary data.</text>
</comment>
<dbReference type="AlphaFoldDB" id="A0A2J9VJC2"/>
<accession>A0A2J9VJC2</accession>
<dbReference type="RefSeq" id="WP_000405466.1">
    <property type="nucleotide sequence ID" value="NZ_CAWMSS010000002.1"/>
</dbReference>
<evidence type="ECO:0000313" key="2">
    <source>
        <dbReference type="EMBL" id="PNM63899.1"/>
    </source>
</evidence>